<evidence type="ECO:0000256" key="6">
    <source>
        <dbReference type="ARBA" id="ARBA00022970"/>
    </source>
</evidence>
<dbReference type="RefSeq" id="WP_188908153.1">
    <property type="nucleotide sequence ID" value="NZ_BMIQ01000003.1"/>
</dbReference>
<keyword evidence="6" id="KW-0029">Amino-acid transport</keyword>
<organism evidence="11 12">
    <name type="scientific">Aureimonas endophytica</name>
    <dbReference type="NCBI Taxonomy" id="2027858"/>
    <lineage>
        <taxon>Bacteria</taxon>
        <taxon>Pseudomonadati</taxon>
        <taxon>Pseudomonadota</taxon>
        <taxon>Alphaproteobacteria</taxon>
        <taxon>Hyphomicrobiales</taxon>
        <taxon>Aurantimonadaceae</taxon>
        <taxon>Aureimonas</taxon>
    </lineage>
</organism>
<proteinExistence type="inferred from homology"/>
<keyword evidence="7 9" id="KW-1133">Transmembrane helix</keyword>
<name>A0A916ZJT0_9HYPH</name>
<dbReference type="GO" id="GO:0022857">
    <property type="term" value="F:transmembrane transporter activity"/>
    <property type="evidence" value="ECO:0007669"/>
    <property type="project" value="InterPro"/>
</dbReference>
<reference evidence="11" key="1">
    <citation type="journal article" date="2014" name="Int. J. Syst. Evol. Microbiol.">
        <title>Complete genome sequence of Corynebacterium casei LMG S-19264T (=DSM 44701T), isolated from a smear-ripened cheese.</title>
        <authorList>
            <consortium name="US DOE Joint Genome Institute (JGI-PGF)"/>
            <person name="Walter F."/>
            <person name="Albersmeier A."/>
            <person name="Kalinowski J."/>
            <person name="Ruckert C."/>
        </authorList>
    </citation>
    <scope>NUCLEOTIDE SEQUENCE</scope>
    <source>
        <strain evidence="11">CGMCC 1.15367</strain>
    </source>
</reference>
<evidence type="ECO:0000256" key="7">
    <source>
        <dbReference type="ARBA" id="ARBA00022989"/>
    </source>
</evidence>
<evidence type="ECO:0000256" key="9">
    <source>
        <dbReference type="RuleBase" id="RU363032"/>
    </source>
</evidence>
<dbReference type="NCBIfam" id="TIGR01726">
    <property type="entry name" value="HEQRo_perm_3TM"/>
    <property type="match status" value="1"/>
</dbReference>
<keyword evidence="4" id="KW-1003">Cell membrane</keyword>
<evidence type="ECO:0000256" key="8">
    <source>
        <dbReference type="ARBA" id="ARBA00023136"/>
    </source>
</evidence>
<reference evidence="11" key="2">
    <citation type="submission" date="2020-09" db="EMBL/GenBank/DDBJ databases">
        <authorList>
            <person name="Sun Q."/>
            <person name="Zhou Y."/>
        </authorList>
    </citation>
    <scope>NUCLEOTIDE SEQUENCE</scope>
    <source>
        <strain evidence="11">CGMCC 1.15367</strain>
    </source>
</reference>
<comment type="caution">
    <text evidence="11">The sequence shown here is derived from an EMBL/GenBank/DDBJ whole genome shotgun (WGS) entry which is preliminary data.</text>
</comment>
<keyword evidence="5 9" id="KW-0812">Transmembrane</keyword>
<dbReference type="InterPro" id="IPR043429">
    <property type="entry name" value="ArtM/GltK/GlnP/TcyL/YhdX-like"/>
</dbReference>
<feature type="transmembrane region" description="Helical" evidence="9">
    <location>
        <begin position="178"/>
        <end position="199"/>
    </location>
</feature>
<dbReference type="Gene3D" id="1.10.3720.10">
    <property type="entry name" value="MetI-like"/>
    <property type="match status" value="1"/>
</dbReference>
<dbReference type="PROSITE" id="PS50928">
    <property type="entry name" value="ABC_TM1"/>
    <property type="match status" value="1"/>
</dbReference>
<evidence type="ECO:0000259" key="10">
    <source>
        <dbReference type="PROSITE" id="PS50928"/>
    </source>
</evidence>
<dbReference type="InterPro" id="IPR010065">
    <property type="entry name" value="AA_ABC_transptr_permease_3TM"/>
</dbReference>
<feature type="domain" description="ABC transmembrane type-1" evidence="10">
    <location>
        <begin position="11"/>
        <end position="199"/>
    </location>
</feature>
<dbReference type="EMBL" id="BMIQ01000003">
    <property type="protein sequence ID" value="GGE01376.1"/>
    <property type="molecule type" value="Genomic_DNA"/>
</dbReference>
<evidence type="ECO:0000256" key="2">
    <source>
        <dbReference type="ARBA" id="ARBA00010072"/>
    </source>
</evidence>
<protein>
    <submittedName>
        <fullName evidence="11">ABC transporter permease</fullName>
    </submittedName>
</protein>
<dbReference type="CDD" id="cd06261">
    <property type="entry name" value="TM_PBP2"/>
    <property type="match status" value="1"/>
</dbReference>
<keyword evidence="3 9" id="KW-0813">Transport</keyword>
<evidence type="ECO:0000313" key="11">
    <source>
        <dbReference type="EMBL" id="GGE01376.1"/>
    </source>
</evidence>
<dbReference type="SUPFAM" id="SSF161098">
    <property type="entry name" value="MetI-like"/>
    <property type="match status" value="1"/>
</dbReference>
<keyword evidence="8 9" id="KW-0472">Membrane</keyword>
<feature type="transmembrane region" description="Helical" evidence="9">
    <location>
        <begin position="61"/>
        <end position="90"/>
    </location>
</feature>
<evidence type="ECO:0000256" key="3">
    <source>
        <dbReference type="ARBA" id="ARBA00022448"/>
    </source>
</evidence>
<dbReference type="PANTHER" id="PTHR30614">
    <property type="entry name" value="MEMBRANE COMPONENT OF AMINO ACID ABC TRANSPORTER"/>
    <property type="match status" value="1"/>
</dbReference>
<gene>
    <name evidence="11" type="ORF">GCM10011390_20320</name>
</gene>
<comment type="similarity">
    <text evidence="2">Belongs to the binding-protein-dependent transport system permease family. HisMQ subfamily.</text>
</comment>
<dbReference type="Proteomes" id="UP000644699">
    <property type="component" value="Unassembled WGS sequence"/>
</dbReference>
<sequence length="212" mass="22265">MEAFSDLARGVPWTIALTALSFLLGALGGLWLCALRLSPAPLARAAATAAILTLRSVPPVLWLFIIFFGIGFGYVQLSPFVAATIGLSLITAANMAEIYRGAFAGVHAGQREAAVALGFSPRHRFQDIVGPQMIRIALPSAATFGIGLLKDTAVASLIGVQDVAFEVNALAQRSFSGIGTFAVAALLYIALSLPIASLARWTDLSLRARVAR</sequence>
<keyword evidence="12" id="KW-1185">Reference proteome</keyword>
<dbReference type="GO" id="GO:0006865">
    <property type="term" value="P:amino acid transport"/>
    <property type="evidence" value="ECO:0007669"/>
    <property type="project" value="UniProtKB-KW"/>
</dbReference>
<dbReference type="InterPro" id="IPR000515">
    <property type="entry name" value="MetI-like"/>
</dbReference>
<evidence type="ECO:0000256" key="1">
    <source>
        <dbReference type="ARBA" id="ARBA00004429"/>
    </source>
</evidence>
<evidence type="ECO:0000256" key="4">
    <source>
        <dbReference type="ARBA" id="ARBA00022475"/>
    </source>
</evidence>
<dbReference type="AlphaFoldDB" id="A0A916ZJT0"/>
<comment type="subcellular location">
    <subcellularLocation>
        <location evidence="1">Cell inner membrane</location>
        <topology evidence="1">Multi-pass membrane protein</topology>
    </subcellularLocation>
    <subcellularLocation>
        <location evidence="9">Cell membrane</location>
        <topology evidence="9">Multi-pass membrane protein</topology>
    </subcellularLocation>
</comment>
<accession>A0A916ZJT0</accession>
<dbReference type="PANTHER" id="PTHR30614:SF0">
    <property type="entry name" value="L-CYSTINE TRANSPORT SYSTEM PERMEASE PROTEIN TCYL"/>
    <property type="match status" value="1"/>
</dbReference>
<dbReference type="Pfam" id="PF00528">
    <property type="entry name" value="BPD_transp_1"/>
    <property type="match status" value="1"/>
</dbReference>
<dbReference type="InterPro" id="IPR035906">
    <property type="entry name" value="MetI-like_sf"/>
</dbReference>
<evidence type="ECO:0000313" key="12">
    <source>
        <dbReference type="Proteomes" id="UP000644699"/>
    </source>
</evidence>
<dbReference type="GO" id="GO:0043190">
    <property type="term" value="C:ATP-binding cassette (ABC) transporter complex"/>
    <property type="evidence" value="ECO:0007669"/>
    <property type="project" value="InterPro"/>
</dbReference>
<evidence type="ECO:0000256" key="5">
    <source>
        <dbReference type="ARBA" id="ARBA00022692"/>
    </source>
</evidence>